<evidence type="ECO:0000313" key="10">
    <source>
        <dbReference type="EMBL" id="MBB6172763.1"/>
    </source>
</evidence>
<reference evidence="10 11" key="1">
    <citation type="submission" date="2020-08" db="EMBL/GenBank/DDBJ databases">
        <title>Sequencing the genomes of 1000 actinobacteria strains.</title>
        <authorList>
            <person name="Klenk H.-P."/>
        </authorList>
    </citation>
    <scope>NUCLEOTIDE SEQUENCE [LARGE SCALE GENOMIC DNA]</scope>
    <source>
        <strain evidence="10 11">DSM 46659</strain>
    </source>
</reference>
<dbReference type="Gene3D" id="3.40.50.1010">
    <property type="entry name" value="5'-nuclease"/>
    <property type="match status" value="1"/>
</dbReference>
<comment type="caution">
    <text evidence="10">The sequence shown here is derived from an EMBL/GenBank/DDBJ whole genome shotgun (WGS) entry which is preliminary data.</text>
</comment>
<dbReference type="PANTHER" id="PTHR33653:SF1">
    <property type="entry name" value="RIBONUCLEASE VAPC2"/>
    <property type="match status" value="1"/>
</dbReference>
<evidence type="ECO:0000256" key="1">
    <source>
        <dbReference type="ARBA" id="ARBA00001946"/>
    </source>
</evidence>
<organism evidence="10 11">
    <name type="scientific">Nocardiopsis mwathae</name>
    <dbReference type="NCBI Taxonomy" id="1472723"/>
    <lineage>
        <taxon>Bacteria</taxon>
        <taxon>Bacillati</taxon>
        <taxon>Actinomycetota</taxon>
        <taxon>Actinomycetes</taxon>
        <taxon>Streptosporangiales</taxon>
        <taxon>Nocardiopsidaceae</taxon>
        <taxon>Nocardiopsis</taxon>
    </lineage>
</organism>
<comment type="function">
    <text evidence="8">Toxic component of a toxin-antitoxin (TA) system. An RNase.</text>
</comment>
<dbReference type="InterPro" id="IPR050556">
    <property type="entry name" value="Type_II_TA_system_RNase"/>
</dbReference>
<evidence type="ECO:0000256" key="8">
    <source>
        <dbReference type="HAMAP-Rule" id="MF_00265"/>
    </source>
</evidence>
<evidence type="ECO:0000256" key="4">
    <source>
        <dbReference type="ARBA" id="ARBA00022723"/>
    </source>
</evidence>
<evidence type="ECO:0000256" key="2">
    <source>
        <dbReference type="ARBA" id="ARBA00022649"/>
    </source>
</evidence>
<feature type="binding site" evidence="8">
    <location>
        <position position="9"/>
    </location>
    <ligand>
        <name>Mg(2+)</name>
        <dbReference type="ChEBI" id="CHEBI:18420"/>
    </ligand>
</feature>
<keyword evidence="5 8" id="KW-0378">Hydrolase</keyword>
<sequence length="140" mass="15732">MSQAHYLIDTSALARLLAKPDSLPEWDRAMRSGVIAVSPVTELEFLYSARSQTDRERMVRNLNDMLLPAPFDERHNARAWQVQGLLTQHGEHRSAGPIDLLVASCAEVTGLTLLHYDRDFETIARHTGQPTRWVAEPGSL</sequence>
<dbReference type="InterPro" id="IPR022907">
    <property type="entry name" value="VapC_family"/>
</dbReference>
<dbReference type="SUPFAM" id="SSF88723">
    <property type="entry name" value="PIN domain-like"/>
    <property type="match status" value="1"/>
</dbReference>
<keyword evidence="11" id="KW-1185">Reference proteome</keyword>
<feature type="binding site" evidence="8">
    <location>
        <position position="99"/>
    </location>
    <ligand>
        <name>Mg(2+)</name>
        <dbReference type="ChEBI" id="CHEBI:18420"/>
    </ligand>
</feature>
<dbReference type="InterPro" id="IPR029060">
    <property type="entry name" value="PIN-like_dom_sf"/>
</dbReference>
<dbReference type="GO" id="GO:0000287">
    <property type="term" value="F:magnesium ion binding"/>
    <property type="evidence" value="ECO:0007669"/>
    <property type="project" value="UniProtKB-UniRule"/>
</dbReference>
<feature type="domain" description="PIN" evidence="9">
    <location>
        <begin position="6"/>
        <end position="124"/>
    </location>
</feature>
<name>A0A7W9YIG2_9ACTN</name>
<gene>
    <name evidence="8" type="primary">vapC</name>
    <name evidence="10" type="ORF">HNR23_002823</name>
</gene>
<dbReference type="GO" id="GO:0090729">
    <property type="term" value="F:toxin activity"/>
    <property type="evidence" value="ECO:0007669"/>
    <property type="project" value="UniProtKB-KW"/>
</dbReference>
<dbReference type="CDD" id="cd18755">
    <property type="entry name" value="PIN_MtVapC3_VapC21-like"/>
    <property type="match status" value="1"/>
</dbReference>
<dbReference type="AlphaFoldDB" id="A0A7W9YIG2"/>
<dbReference type="GO" id="GO:0004540">
    <property type="term" value="F:RNA nuclease activity"/>
    <property type="evidence" value="ECO:0007669"/>
    <property type="project" value="InterPro"/>
</dbReference>
<comment type="cofactor">
    <cofactor evidence="1 8">
        <name>Mg(2+)</name>
        <dbReference type="ChEBI" id="CHEBI:18420"/>
    </cofactor>
</comment>
<dbReference type="Pfam" id="PF01850">
    <property type="entry name" value="PIN"/>
    <property type="match status" value="1"/>
</dbReference>
<evidence type="ECO:0000256" key="6">
    <source>
        <dbReference type="ARBA" id="ARBA00022842"/>
    </source>
</evidence>
<proteinExistence type="inferred from homology"/>
<evidence type="ECO:0000256" key="7">
    <source>
        <dbReference type="ARBA" id="ARBA00038093"/>
    </source>
</evidence>
<keyword evidence="6 8" id="KW-0460">Magnesium</keyword>
<evidence type="ECO:0000256" key="5">
    <source>
        <dbReference type="ARBA" id="ARBA00022801"/>
    </source>
</evidence>
<evidence type="ECO:0000313" key="11">
    <source>
        <dbReference type="Proteomes" id="UP000546642"/>
    </source>
</evidence>
<evidence type="ECO:0000259" key="9">
    <source>
        <dbReference type="Pfam" id="PF01850"/>
    </source>
</evidence>
<dbReference type="Proteomes" id="UP000546642">
    <property type="component" value="Unassembled WGS sequence"/>
</dbReference>
<dbReference type="EMBL" id="JACHDS010000001">
    <property type="protein sequence ID" value="MBB6172763.1"/>
    <property type="molecule type" value="Genomic_DNA"/>
</dbReference>
<dbReference type="HAMAP" id="MF_00265">
    <property type="entry name" value="VapC_Nob1"/>
    <property type="match status" value="1"/>
</dbReference>
<dbReference type="EC" id="3.1.-.-" evidence="8"/>
<accession>A0A7W9YIG2</accession>
<evidence type="ECO:0000256" key="3">
    <source>
        <dbReference type="ARBA" id="ARBA00022722"/>
    </source>
</evidence>
<keyword evidence="8" id="KW-0800">Toxin</keyword>
<comment type="similarity">
    <text evidence="7 8">Belongs to the PINc/VapC protein family.</text>
</comment>
<dbReference type="PANTHER" id="PTHR33653">
    <property type="entry name" value="RIBONUCLEASE VAPC2"/>
    <property type="match status" value="1"/>
</dbReference>
<dbReference type="InterPro" id="IPR002716">
    <property type="entry name" value="PIN_dom"/>
</dbReference>
<keyword evidence="2 8" id="KW-1277">Toxin-antitoxin system</keyword>
<dbReference type="RefSeq" id="WP_184076014.1">
    <property type="nucleotide sequence ID" value="NZ_JACHDS010000001.1"/>
</dbReference>
<protein>
    <recommendedName>
        <fullName evidence="8">Ribonuclease VapC</fullName>
        <shortName evidence="8">RNase VapC</shortName>
        <ecNumber evidence="8">3.1.-.-</ecNumber>
    </recommendedName>
    <alternativeName>
        <fullName evidence="8">Toxin VapC</fullName>
    </alternativeName>
</protein>
<dbReference type="GO" id="GO:0016787">
    <property type="term" value="F:hydrolase activity"/>
    <property type="evidence" value="ECO:0007669"/>
    <property type="project" value="UniProtKB-KW"/>
</dbReference>
<keyword evidence="4 8" id="KW-0479">Metal-binding</keyword>
<keyword evidence="3 8" id="KW-0540">Nuclease</keyword>